<evidence type="ECO:0000256" key="4">
    <source>
        <dbReference type="ARBA" id="ARBA00022989"/>
    </source>
</evidence>
<feature type="region of interest" description="Disordered" evidence="7">
    <location>
        <begin position="777"/>
        <end position="814"/>
    </location>
</feature>
<dbReference type="EMBL" id="CAKOGP040001557">
    <property type="protein sequence ID" value="CAJ1946022.1"/>
    <property type="molecule type" value="Genomic_DNA"/>
</dbReference>
<keyword evidence="6" id="KW-0456">Lyase</keyword>
<dbReference type="InterPro" id="IPR050401">
    <property type="entry name" value="Cyclic_nucleotide_synthase"/>
</dbReference>
<dbReference type="PANTHER" id="PTHR11920:SF335">
    <property type="entry name" value="GUANYLATE CYCLASE"/>
    <property type="match status" value="1"/>
</dbReference>
<evidence type="ECO:0000256" key="3">
    <source>
        <dbReference type="ARBA" id="ARBA00022741"/>
    </source>
</evidence>
<keyword evidence="4 8" id="KW-1133">Transmembrane helix</keyword>
<name>A0AAD2CWT7_9STRA</name>
<dbReference type="Pfam" id="PF00211">
    <property type="entry name" value="Guanylate_cyc"/>
    <property type="match status" value="1"/>
</dbReference>
<proteinExistence type="predicted"/>
<feature type="transmembrane region" description="Helical" evidence="8">
    <location>
        <begin position="57"/>
        <end position="78"/>
    </location>
</feature>
<feature type="compositionally biased region" description="Low complexity" evidence="7">
    <location>
        <begin position="791"/>
        <end position="806"/>
    </location>
</feature>
<dbReference type="InterPro" id="IPR001054">
    <property type="entry name" value="A/G_cyclase"/>
</dbReference>
<dbReference type="GO" id="GO:0035556">
    <property type="term" value="P:intracellular signal transduction"/>
    <property type="evidence" value="ECO:0007669"/>
    <property type="project" value="InterPro"/>
</dbReference>
<dbReference type="GO" id="GO:0004016">
    <property type="term" value="F:adenylate cyclase activity"/>
    <property type="evidence" value="ECO:0007669"/>
    <property type="project" value="TreeGrafter"/>
</dbReference>
<evidence type="ECO:0000256" key="7">
    <source>
        <dbReference type="SAM" id="MobiDB-lite"/>
    </source>
</evidence>
<reference evidence="10" key="1">
    <citation type="submission" date="2023-08" db="EMBL/GenBank/DDBJ databases">
        <authorList>
            <person name="Audoor S."/>
            <person name="Bilcke G."/>
        </authorList>
    </citation>
    <scope>NUCLEOTIDE SEQUENCE</scope>
</reference>
<keyword evidence="2 8" id="KW-0812">Transmembrane</keyword>
<dbReference type="CDD" id="cd07302">
    <property type="entry name" value="CHD"/>
    <property type="match status" value="1"/>
</dbReference>
<keyword evidence="11" id="KW-1185">Reference proteome</keyword>
<comment type="caution">
    <text evidence="10">The sequence shown here is derived from an EMBL/GenBank/DDBJ whole genome shotgun (WGS) entry which is preliminary data.</text>
</comment>
<dbReference type="AlphaFoldDB" id="A0AAD2CWT7"/>
<dbReference type="Gene3D" id="3.30.70.1230">
    <property type="entry name" value="Nucleotide cyclase"/>
    <property type="match status" value="1"/>
</dbReference>
<evidence type="ECO:0000256" key="2">
    <source>
        <dbReference type="ARBA" id="ARBA00022692"/>
    </source>
</evidence>
<dbReference type="GO" id="GO:0004383">
    <property type="term" value="F:guanylate cyclase activity"/>
    <property type="evidence" value="ECO:0007669"/>
    <property type="project" value="TreeGrafter"/>
</dbReference>
<protein>
    <recommendedName>
        <fullName evidence="9">Guanylate cyclase domain-containing protein</fullName>
    </recommendedName>
</protein>
<dbReference type="PROSITE" id="PS50125">
    <property type="entry name" value="GUANYLATE_CYCLASE_2"/>
    <property type="match status" value="1"/>
</dbReference>
<dbReference type="GO" id="GO:0000166">
    <property type="term" value="F:nucleotide binding"/>
    <property type="evidence" value="ECO:0007669"/>
    <property type="project" value="UniProtKB-KW"/>
</dbReference>
<feature type="domain" description="Guanylate cyclase" evidence="9">
    <location>
        <begin position="587"/>
        <end position="721"/>
    </location>
</feature>
<dbReference type="PANTHER" id="PTHR11920">
    <property type="entry name" value="GUANYLYL CYCLASE"/>
    <property type="match status" value="1"/>
</dbReference>
<evidence type="ECO:0000256" key="1">
    <source>
        <dbReference type="ARBA" id="ARBA00004370"/>
    </source>
</evidence>
<evidence type="ECO:0000256" key="8">
    <source>
        <dbReference type="SAM" id="Phobius"/>
    </source>
</evidence>
<feature type="region of interest" description="Disordered" evidence="7">
    <location>
        <begin position="197"/>
        <end position="218"/>
    </location>
</feature>
<dbReference type="GO" id="GO:0005886">
    <property type="term" value="C:plasma membrane"/>
    <property type="evidence" value="ECO:0007669"/>
    <property type="project" value="TreeGrafter"/>
</dbReference>
<comment type="subcellular location">
    <subcellularLocation>
        <location evidence="1">Membrane</location>
    </subcellularLocation>
</comment>
<accession>A0AAD2CWT7</accession>
<evidence type="ECO:0000313" key="10">
    <source>
        <dbReference type="EMBL" id="CAJ1946022.1"/>
    </source>
</evidence>
<keyword evidence="5 8" id="KW-0472">Membrane</keyword>
<organism evidence="10 11">
    <name type="scientific">Cylindrotheca closterium</name>
    <dbReference type="NCBI Taxonomy" id="2856"/>
    <lineage>
        <taxon>Eukaryota</taxon>
        <taxon>Sar</taxon>
        <taxon>Stramenopiles</taxon>
        <taxon>Ochrophyta</taxon>
        <taxon>Bacillariophyta</taxon>
        <taxon>Bacillariophyceae</taxon>
        <taxon>Bacillariophycidae</taxon>
        <taxon>Bacillariales</taxon>
        <taxon>Bacillariaceae</taxon>
        <taxon>Cylindrotheca</taxon>
    </lineage>
</organism>
<evidence type="ECO:0000259" key="9">
    <source>
        <dbReference type="PROSITE" id="PS50125"/>
    </source>
</evidence>
<dbReference type="GO" id="GO:0001653">
    <property type="term" value="F:peptide receptor activity"/>
    <property type="evidence" value="ECO:0007669"/>
    <property type="project" value="TreeGrafter"/>
</dbReference>
<dbReference type="GO" id="GO:0007168">
    <property type="term" value="P:receptor guanylyl cyclase signaling pathway"/>
    <property type="evidence" value="ECO:0007669"/>
    <property type="project" value="TreeGrafter"/>
</dbReference>
<evidence type="ECO:0000313" key="11">
    <source>
        <dbReference type="Proteomes" id="UP001295423"/>
    </source>
</evidence>
<feature type="transmembrane region" description="Helical" evidence="8">
    <location>
        <begin position="492"/>
        <end position="512"/>
    </location>
</feature>
<evidence type="ECO:0000256" key="6">
    <source>
        <dbReference type="ARBA" id="ARBA00023239"/>
    </source>
</evidence>
<dbReference type="Proteomes" id="UP001295423">
    <property type="component" value="Unassembled WGS sequence"/>
</dbReference>
<dbReference type="SUPFAM" id="SSF55073">
    <property type="entry name" value="Nucleotide cyclase"/>
    <property type="match status" value="1"/>
</dbReference>
<sequence>MEYDYSNDNFSTDDEMSLSSKGEKWVKLGAMGSNTSSNKEDVLESTNLLRKDTRIRVLRAAALLILLIAAIVVSFVVYSTLRASEQRAFETRFWDEAAQVGNALEKELQSKLRAVDSLSVTSTSYANSRGKIWPNITIPEFSYRAASVLTIAGGISMALQPVVTSDLLEGWASYSVEEQKWITFDLDFQELHPSAIESQQDDGDIGTRRKTREKGNTKTPRIRNQYNISEAVFHVENGVPKISEANITLPFWQHSPVLDGLPWINYDIFEKEGNKGPILEVLNNQQAAFGMIYELSDSVVGYDFDPINHALTQEEWKDIWGVSSDNLFQHGEKTVFEEEVEQDEETIDGSGSSGPAEATVYATLGGPAVNIWYPVFSDLVGTRDVVAILSMTTKWESFLLPNLPPDANGLVVVIWNECDQVITFDITGTDVTYLGPGDLHEDKFNEFKETYTLNTDISTFSEIQLSTGFCPYFATVYPSSQMREAFDSTSPVAYTVGVATIFAFAIAVFVLYDLLVERRQKFLAETAHKSNVIASGLFPRTVRDRLYQEKQGISPKGSPFLLHSDHSLNNSKPLTTPPIADIYTSTTVMFGDIAGFTKWSSTRQPTEVFVLLETLYGSFDKIAKKMNVFKVETIGDCYMAVTGLPHPQERHHIIMVKFARQLLYKTNLLTKELEATLGPDTGTLCFRIGLHSGPVTAGVLRGEKSRFQLFGDTVNTASRMESTGMPNRIHVSQATADLIAASGKVRWLKKRDELVEAKGKGKVQTYWVESKTLPNSVLSTEDNTSRTDDPSSSSFQFSESQRSTSSVEEPLFDL</sequence>
<dbReference type="SMART" id="SM00044">
    <property type="entry name" value="CYCc"/>
    <property type="match status" value="1"/>
</dbReference>
<evidence type="ECO:0000256" key="5">
    <source>
        <dbReference type="ARBA" id="ARBA00023136"/>
    </source>
</evidence>
<keyword evidence="3" id="KW-0547">Nucleotide-binding</keyword>
<dbReference type="InterPro" id="IPR029787">
    <property type="entry name" value="Nucleotide_cyclase"/>
</dbReference>
<gene>
    <name evidence="10" type="ORF">CYCCA115_LOCUS10164</name>
</gene>